<evidence type="ECO:0000313" key="3">
    <source>
        <dbReference type="Proteomes" id="UP000005870"/>
    </source>
</evidence>
<accession>G7UUA7</accession>
<evidence type="ECO:0000313" key="2">
    <source>
        <dbReference type="EMBL" id="AER54996.1"/>
    </source>
</evidence>
<evidence type="ECO:0008006" key="4">
    <source>
        <dbReference type="Google" id="ProtNLM"/>
    </source>
</evidence>
<reference evidence="2 3" key="1">
    <citation type="journal article" date="2012" name="J. Bacteriol.">
        <title>Complete Genome Sequence of the BTEX-Degrading Bacterium Pseudoxanthomonas spadix BD-a59.</title>
        <authorList>
            <person name="Lee S.H."/>
            <person name="Jin H.M."/>
            <person name="Lee H.J."/>
            <person name="Kim J.M."/>
            <person name="Jeon C.O."/>
        </authorList>
    </citation>
    <scope>NUCLEOTIDE SEQUENCE [LARGE SCALE GENOMIC DNA]</scope>
    <source>
        <strain evidence="2 3">BD-a59</strain>
    </source>
</reference>
<feature type="transmembrane region" description="Helical" evidence="1">
    <location>
        <begin position="87"/>
        <end position="107"/>
    </location>
</feature>
<dbReference type="KEGG" id="psd:DSC_01715"/>
<protein>
    <recommendedName>
        <fullName evidence="4">Transmembrane protein</fullName>
    </recommendedName>
</protein>
<feature type="transmembrane region" description="Helical" evidence="1">
    <location>
        <begin position="56"/>
        <end position="75"/>
    </location>
</feature>
<proteinExistence type="predicted"/>
<sequence>MILAVVLMLAVSTLAKELISLAGPSDINPWQVEPGIIGLLAACLGGFIARAHFVPIALLVHAVVWLVILYTLRLITNGQSSYVDLAAYNAVAMAISFPLVALGAYLGQQLSRLRGSRASAAA</sequence>
<feature type="transmembrane region" description="Helical" evidence="1">
    <location>
        <begin position="31"/>
        <end position="49"/>
    </location>
</feature>
<name>G7UUA7_PSEUP</name>
<keyword evidence="1" id="KW-0472">Membrane</keyword>
<dbReference type="AlphaFoldDB" id="G7UUA7"/>
<organism evidence="2 3">
    <name type="scientific">Pseudoxanthomonas spadix (strain BD-a59)</name>
    <dbReference type="NCBI Taxonomy" id="1045855"/>
    <lineage>
        <taxon>Bacteria</taxon>
        <taxon>Pseudomonadati</taxon>
        <taxon>Pseudomonadota</taxon>
        <taxon>Gammaproteobacteria</taxon>
        <taxon>Lysobacterales</taxon>
        <taxon>Lysobacteraceae</taxon>
        <taxon>Pseudoxanthomonas</taxon>
    </lineage>
</organism>
<keyword evidence="1" id="KW-1133">Transmembrane helix</keyword>
<evidence type="ECO:0000256" key="1">
    <source>
        <dbReference type="SAM" id="Phobius"/>
    </source>
</evidence>
<dbReference type="Proteomes" id="UP000005870">
    <property type="component" value="Chromosome"/>
</dbReference>
<keyword evidence="1" id="KW-0812">Transmembrane</keyword>
<keyword evidence="3" id="KW-1185">Reference proteome</keyword>
<dbReference type="HOGENOM" id="CLU_2024791_0_0_6"/>
<dbReference type="EMBL" id="CP003093">
    <property type="protein sequence ID" value="AER54996.1"/>
    <property type="molecule type" value="Genomic_DNA"/>
</dbReference>
<gene>
    <name evidence="2" type="ordered locus">DSC_01715</name>
</gene>